<protein>
    <recommendedName>
        <fullName evidence="3">Addiction module toxin RelE</fullName>
    </recommendedName>
</protein>
<evidence type="ECO:0000313" key="1">
    <source>
        <dbReference type="EMBL" id="BCI68081.1"/>
    </source>
</evidence>
<proteinExistence type="predicted"/>
<gene>
    <name evidence="1" type="ORF">AAJCM20276_27050</name>
</gene>
<dbReference type="RefSeq" id="WP_185229865.1">
    <property type="nucleotide sequence ID" value="NZ_AP023326.1"/>
</dbReference>
<evidence type="ECO:0008006" key="3">
    <source>
        <dbReference type="Google" id="ProtNLM"/>
    </source>
</evidence>
<accession>A0A6S6PN15</accession>
<dbReference type="PIRSF" id="PIRSF039032">
    <property type="entry name" value="HigB-2"/>
    <property type="match status" value="1"/>
</dbReference>
<sequence>MDEPSELHSVCELKSFRNAAFASGLDEQDISLIVDILSKNPQAGDVMQGTGGCRKLRFAKKGTGKSGGYRTITFYGGSDLPVFLLTVFGKSEKANLTKAERNKLAGLTKIITDSYRGRVVKVGTGT</sequence>
<name>A0A6S6PN15_ACEAC</name>
<organism evidence="1 2">
    <name type="scientific">Acetobacter aceti</name>
    <dbReference type="NCBI Taxonomy" id="435"/>
    <lineage>
        <taxon>Bacteria</taxon>
        <taxon>Pseudomonadati</taxon>
        <taxon>Pseudomonadota</taxon>
        <taxon>Alphaproteobacteria</taxon>
        <taxon>Acetobacterales</taxon>
        <taxon>Acetobacteraceae</taxon>
        <taxon>Acetobacter</taxon>
        <taxon>Acetobacter subgen. Acetobacter</taxon>
    </lineage>
</organism>
<reference evidence="1 2" key="1">
    <citation type="submission" date="2020-07" db="EMBL/GenBank/DDBJ databases">
        <title>Complete Genome Sequence of an acetic acid bacterium, Acetobacter aceti JCM20276.</title>
        <authorList>
            <person name="Hirose Y."/>
            <person name="Mihara H."/>
        </authorList>
    </citation>
    <scope>NUCLEOTIDE SEQUENCE [LARGE SCALE GENOMIC DNA]</scope>
    <source>
        <strain evidence="1 2">JCM20276</strain>
    </source>
</reference>
<dbReference type="AlphaFoldDB" id="A0A6S6PN15"/>
<dbReference type="Pfam" id="PF06296">
    <property type="entry name" value="RelE"/>
    <property type="match status" value="1"/>
</dbReference>
<dbReference type="Proteomes" id="UP000515220">
    <property type="component" value="Chromosome"/>
</dbReference>
<evidence type="ECO:0000313" key="2">
    <source>
        <dbReference type="Proteomes" id="UP000515220"/>
    </source>
</evidence>
<dbReference type="InterPro" id="IPR009387">
    <property type="entry name" value="HigB-2"/>
</dbReference>
<dbReference type="EMBL" id="AP023326">
    <property type="protein sequence ID" value="BCI68081.1"/>
    <property type="molecule type" value="Genomic_DNA"/>
</dbReference>